<evidence type="ECO:0000256" key="1">
    <source>
        <dbReference type="ARBA" id="ARBA00025793"/>
    </source>
</evidence>
<dbReference type="AlphaFoldDB" id="A0A7J6UZB8"/>
<dbReference type="GO" id="GO:0051015">
    <property type="term" value="F:actin filament binding"/>
    <property type="evidence" value="ECO:0007669"/>
    <property type="project" value="InterPro"/>
</dbReference>
<evidence type="ECO:0000259" key="5">
    <source>
        <dbReference type="PROSITE" id="PS51444"/>
    </source>
</evidence>
<sequence>MVSRYQILHLILYIFLTIFFLNAKLLLADSLINSAEGPTLQDQYWMVNNAEGNEKEIKEVSGDDESDKKQYLTLEKFRLLLGIRSFNIRTRGRHTAHVFLSPSPTPNSEVEAPAPVPVPLVPKHVHFHSQPPRTKLRAIPLHHEAQHEHPNKTRQKRTVIAIAVSAGIISLITFFGLMFFCWKYGRSRRRRSLVKISVSCSDGESRRSKYVNSSHSISKVSFDLGPEHFYLNTLEPVSESGDSNLKHTSKDVNVSVKQNQIFSSLEEKSESGREPIVSQPHKVNCSLTEEIHSVHEVEEPNISETDSGNSSLPNEISPVEEPLLSDDESFHSVCDSCSSTARTSDASDGDLSNQKEVCSPLSYPSMSSPSHSVTPRRRSPWKVTPSPPTTLDLRSKQTMNSMSSPIYPKLIPSPPPLPPPPPPPVNFMPAKSSFQQKHIPTTSNVSSPQNSGSSGSNSNQQTQFPQQQLKHASTSTFHGTPPPPCPPMPPPTPPPSFRGPNSSSQPPPPPPGFPQFTPVGRDGAPLTKLKPLHWDKVRATPDRSMIWDKLKSSSFEFDEKMIESLFGYNKQIKNDEAKSKSPSPAKHVLEPKRLQNMTILLKALNATSEQVCNALTQGEGLCLQQLEALVKMVPTKEEETKLLNYQGDINALGSTEMFVRAVLNVPFAFTRIEAMLYRDTFEDEAIHLRKSFAMLEEACKELRSSRLFLKLLEAVLKTGNRMNIGTIRGGARAFKLDALLKLADIKGTDGKTTLLHFVVQEMIRSEGIRESEIITKKNHLKTKNMTVEEREEDYRRLGLDLVSGLSTELCNVKKTATVDLDVFASSVSNLSNEMLRLQHLVHDDLSMDQNCQFVHSMQSFLGYAEKSIKELQKDENRVLQHVKEITEYFHGHVSKDEANPLRIFVIVRDFLGMLDQVCKEVRTLKITHIPNSIAPFR</sequence>
<comment type="similarity">
    <text evidence="1">Belongs to the formin-like family. Class-I subfamily.</text>
</comment>
<protein>
    <recommendedName>
        <fullName evidence="2">Formin-like protein</fullName>
    </recommendedName>
</protein>
<evidence type="ECO:0000256" key="4">
    <source>
        <dbReference type="SAM" id="Phobius"/>
    </source>
</evidence>
<dbReference type="InterPro" id="IPR027643">
    <property type="entry name" value="Formin-like_plant"/>
</dbReference>
<dbReference type="InterPro" id="IPR015425">
    <property type="entry name" value="FH2_Formin"/>
</dbReference>
<dbReference type="Proteomes" id="UP000554482">
    <property type="component" value="Unassembled WGS sequence"/>
</dbReference>
<proteinExistence type="inferred from homology"/>
<dbReference type="OrthoDB" id="1668162at2759"/>
<feature type="transmembrane region" description="Helical" evidence="4">
    <location>
        <begin position="159"/>
        <end position="182"/>
    </location>
</feature>
<gene>
    <name evidence="6" type="ORF">FRX31_033006</name>
</gene>
<feature type="compositionally biased region" description="Pro residues" evidence="3">
    <location>
        <begin position="411"/>
        <end position="426"/>
    </location>
</feature>
<comment type="caution">
    <text evidence="6">The sequence shown here is derived from an EMBL/GenBank/DDBJ whole genome shotgun (WGS) entry which is preliminary data.</text>
</comment>
<dbReference type="GO" id="GO:0045010">
    <property type="term" value="P:actin nucleation"/>
    <property type="evidence" value="ECO:0007669"/>
    <property type="project" value="InterPro"/>
</dbReference>
<dbReference type="PANTHER" id="PTHR23213:SF177">
    <property type="entry name" value="FORMIN-LIKE PROTEIN 11"/>
    <property type="match status" value="1"/>
</dbReference>
<dbReference type="Pfam" id="PF02181">
    <property type="entry name" value="FH2"/>
    <property type="match status" value="1"/>
</dbReference>
<feature type="compositionally biased region" description="Polar residues" evidence="3">
    <location>
        <begin position="302"/>
        <end position="314"/>
    </location>
</feature>
<dbReference type="Gene3D" id="1.20.58.2220">
    <property type="entry name" value="Formin, FH2 domain"/>
    <property type="match status" value="1"/>
</dbReference>
<dbReference type="EMBL" id="JABWDY010041427">
    <property type="protein sequence ID" value="KAF5177405.1"/>
    <property type="molecule type" value="Genomic_DNA"/>
</dbReference>
<feature type="compositionally biased region" description="Polar residues" evidence="3">
    <location>
        <begin position="432"/>
        <end position="441"/>
    </location>
</feature>
<evidence type="ECO:0000256" key="2">
    <source>
        <dbReference type="RuleBase" id="RU361260"/>
    </source>
</evidence>
<dbReference type="PANTHER" id="PTHR23213">
    <property type="entry name" value="FORMIN-RELATED"/>
    <property type="match status" value="1"/>
</dbReference>
<reference evidence="6 7" key="1">
    <citation type="submission" date="2020-06" db="EMBL/GenBank/DDBJ databases">
        <title>Transcriptomic and genomic resources for Thalictrum thalictroides and T. hernandezii: Facilitating candidate gene discovery in an emerging model plant lineage.</title>
        <authorList>
            <person name="Arias T."/>
            <person name="Riano-Pachon D.M."/>
            <person name="Di Stilio V.S."/>
        </authorList>
    </citation>
    <scope>NUCLEOTIDE SEQUENCE [LARGE SCALE GENOMIC DNA]</scope>
    <source>
        <strain evidence="7">cv. WT478/WT964</strain>
        <tissue evidence="6">Leaves</tissue>
    </source>
</reference>
<feature type="compositionally biased region" description="Polar residues" evidence="3">
    <location>
        <begin position="469"/>
        <end position="478"/>
    </location>
</feature>
<keyword evidence="4" id="KW-0472">Membrane</keyword>
<dbReference type="SUPFAM" id="SSF101447">
    <property type="entry name" value="Formin homology 2 domain (FH2 domain)"/>
    <property type="match status" value="1"/>
</dbReference>
<evidence type="ECO:0000313" key="6">
    <source>
        <dbReference type="EMBL" id="KAF5177405.1"/>
    </source>
</evidence>
<evidence type="ECO:0000256" key="3">
    <source>
        <dbReference type="SAM" id="MobiDB-lite"/>
    </source>
</evidence>
<feature type="domain" description="FH2" evidence="5">
    <location>
        <begin position="519"/>
        <end position="937"/>
    </location>
</feature>
<evidence type="ECO:0000313" key="7">
    <source>
        <dbReference type="Proteomes" id="UP000554482"/>
    </source>
</evidence>
<dbReference type="InterPro" id="IPR042201">
    <property type="entry name" value="FH2_Formin_sf"/>
</dbReference>
<accession>A0A7J6UZB8</accession>
<dbReference type="SMART" id="SM00498">
    <property type="entry name" value="FH2"/>
    <property type="match status" value="1"/>
</dbReference>
<feature type="compositionally biased region" description="Low complexity" evidence="3">
    <location>
        <begin position="442"/>
        <end position="468"/>
    </location>
</feature>
<feature type="compositionally biased region" description="Pro residues" evidence="3">
    <location>
        <begin position="480"/>
        <end position="497"/>
    </location>
</feature>
<keyword evidence="4" id="KW-0812">Transmembrane</keyword>
<keyword evidence="4" id="KW-1133">Transmembrane helix</keyword>
<feature type="compositionally biased region" description="Low complexity" evidence="3">
    <location>
        <begin position="359"/>
        <end position="373"/>
    </location>
</feature>
<organism evidence="6 7">
    <name type="scientific">Thalictrum thalictroides</name>
    <name type="common">Rue-anemone</name>
    <name type="synonym">Anemone thalictroides</name>
    <dbReference type="NCBI Taxonomy" id="46969"/>
    <lineage>
        <taxon>Eukaryota</taxon>
        <taxon>Viridiplantae</taxon>
        <taxon>Streptophyta</taxon>
        <taxon>Embryophyta</taxon>
        <taxon>Tracheophyta</taxon>
        <taxon>Spermatophyta</taxon>
        <taxon>Magnoliopsida</taxon>
        <taxon>Ranunculales</taxon>
        <taxon>Ranunculaceae</taxon>
        <taxon>Thalictroideae</taxon>
        <taxon>Thalictrum</taxon>
    </lineage>
</organism>
<keyword evidence="7" id="KW-1185">Reference proteome</keyword>
<name>A0A7J6UZB8_THATH</name>
<dbReference type="PROSITE" id="PS51444">
    <property type="entry name" value="FH2"/>
    <property type="match status" value="1"/>
</dbReference>
<feature type="region of interest" description="Disordered" evidence="3">
    <location>
        <begin position="297"/>
        <end position="527"/>
    </location>
</feature>
<feature type="compositionally biased region" description="Polar residues" evidence="3">
    <location>
        <begin position="335"/>
        <end position="356"/>
    </location>
</feature>